<feature type="region of interest" description="Disordered" evidence="1">
    <location>
        <begin position="390"/>
        <end position="495"/>
    </location>
</feature>
<gene>
    <name evidence="3" type="ORF">GOP47_0023248</name>
</gene>
<feature type="compositionally biased region" description="Low complexity" evidence="1">
    <location>
        <begin position="82"/>
        <end position="105"/>
    </location>
</feature>
<proteinExistence type="predicted"/>
<feature type="region of interest" description="Disordered" evidence="1">
    <location>
        <begin position="243"/>
        <end position="298"/>
    </location>
</feature>
<dbReference type="EMBL" id="JABFUD020000022">
    <property type="protein sequence ID" value="KAI5062709.1"/>
    <property type="molecule type" value="Genomic_DNA"/>
</dbReference>
<keyword evidence="2" id="KW-1133">Transmembrane helix</keyword>
<protein>
    <submittedName>
        <fullName evidence="3">Uncharacterized protein</fullName>
    </submittedName>
</protein>
<dbReference type="InterPro" id="IPR008480">
    <property type="entry name" value="DUF761_pln"/>
</dbReference>
<evidence type="ECO:0000256" key="2">
    <source>
        <dbReference type="SAM" id="Phobius"/>
    </source>
</evidence>
<feature type="compositionally biased region" description="Basic and acidic residues" evidence="1">
    <location>
        <begin position="280"/>
        <end position="293"/>
    </location>
</feature>
<dbReference type="Proteomes" id="UP000886520">
    <property type="component" value="Chromosome 22"/>
</dbReference>
<dbReference type="Pfam" id="PF05553">
    <property type="entry name" value="DUF761"/>
    <property type="match status" value="1"/>
</dbReference>
<keyword evidence="4" id="KW-1185">Reference proteome</keyword>
<feature type="compositionally biased region" description="Polar residues" evidence="1">
    <location>
        <begin position="476"/>
        <end position="488"/>
    </location>
</feature>
<feature type="region of interest" description="Disordered" evidence="1">
    <location>
        <begin position="82"/>
        <end position="174"/>
    </location>
</feature>
<organism evidence="3 4">
    <name type="scientific">Adiantum capillus-veneris</name>
    <name type="common">Maidenhair fern</name>
    <dbReference type="NCBI Taxonomy" id="13818"/>
    <lineage>
        <taxon>Eukaryota</taxon>
        <taxon>Viridiplantae</taxon>
        <taxon>Streptophyta</taxon>
        <taxon>Embryophyta</taxon>
        <taxon>Tracheophyta</taxon>
        <taxon>Polypodiopsida</taxon>
        <taxon>Polypodiidae</taxon>
        <taxon>Polypodiales</taxon>
        <taxon>Pteridineae</taxon>
        <taxon>Pteridaceae</taxon>
        <taxon>Vittarioideae</taxon>
        <taxon>Adiantum</taxon>
    </lineage>
</organism>
<feature type="compositionally biased region" description="Polar residues" evidence="1">
    <location>
        <begin position="456"/>
        <end position="465"/>
    </location>
</feature>
<dbReference type="OrthoDB" id="1933386at2759"/>
<feature type="region of interest" description="Disordered" evidence="1">
    <location>
        <begin position="323"/>
        <end position="343"/>
    </location>
</feature>
<keyword evidence="2" id="KW-0472">Membrane</keyword>
<feature type="region of interest" description="Disordered" evidence="1">
    <location>
        <begin position="593"/>
        <end position="694"/>
    </location>
</feature>
<evidence type="ECO:0000313" key="4">
    <source>
        <dbReference type="Proteomes" id="UP000886520"/>
    </source>
</evidence>
<feature type="region of interest" description="Disordered" evidence="1">
    <location>
        <begin position="507"/>
        <end position="559"/>
    </location>
</feature>
<feature type="compositionally biased region" description="Polar residues" evidence="1">
    <location>
        <begin position="113"/>
        <end position="126"/>
    </location>
</feature>
<sequence>MDSPGSDDEKLQQEREAALSKKMKILIIMLSLVLMILLLPLASNHGLPLLRPMGISMLQRLWDAMRFIAMTAAISIGIISTSNSNKHNKNSDSSLHYRSSSSSFRRQSKVPIASTSREASNPNTAKHSPESSDRSGSNFSPHASHMPAGEGEDDDGKWKGTPTDNTQKLKGKGVMEDLASSDYDSTDSIWESVQSQSIESFEGTDYEGVNYRPIKLSMVNSRRQWSAGDAWFLASTIDEEVEEDSTASRVFGSPTSRFRDVGGESSITRADSQKTSLASHGKERSNKEKKIPDRSGLMNVYNSMTDDNYAELRMRKTAVSRLSEEYHDEGGKDHRRSSSVDRRRPVYVYDQKNSDQPGLKQILMEMSKERTGKSKMSDGDQAKQRIIERPSRSHVQISSSPSAVASTSSVKQSMKANVQHHQASILSTVKLPSDSPADEKHADSKMMGINHKQREATNMGSSGSLQREAGDGGKVGSNQSKQASTSSEIGHKQANAKPAFDYNMQPKEADHSQKRSMQKQVDAIKMSSTQQSREGDSKDMVAGSGSPGEQDDGKMGSSQALNSEDLDQLLQMQNAVSSKLAFKGANMQRYHGGTGEGLLKNNVSSTSRLRKQSSQHSRSALNLEQLGQADQIKLQTRPPVGSSERRRKSISYDFGDGFNPDWLQELEPPPPPGLLGSSTIEDEQSNTSVRGADSSSLVQSLVPWRSSAPIDISAYPRAASPLEALSSGATGPSPGEVNRRADEFISNFTTRLIRQRQESLERHNRNFG</sequence>
<name>A0A9D4Z635_ADICA</name>
<feature type="compositionally biased region" description="Polar residues" evidence="1">
    <location>
        <begin position="411"/>
        <end position="427"/>
    </location>
</feature>
<evidence type="ECO:0000313" key="3">
    <source>
        <dbReference type="EMBL" id="KAI5062709.1"/>
    </source>
</evidence>
<evidence type="ECO:0000256" key="1">
    <source>
        <dbReference type="SAM" id="MobiDB-lite"/>
    </source>
</evidence>
<feature type="transmembrane region" description="Helical" evidence="2">
    <location>
        <begin position="25"/>
        <end position="43"/>
    </location>
</feature>
<feature type="compositionally biased region" description="Low complexity" evidence="1">
    <location>
        <begin position="398"/>
        <end position="410"/>
    </location>
</feature>
<keyword evidence="2" id="KW-0812">Transmembrane</keyword>
<comment type="caution">
    <text evidence="3">The sequence shown here is derived from an EMBL/GenBank/DDBJ whole genome shotgun (WGS) entry which is preliminary data.</text>
</comment>
<dbReference type="AlphaFoldDB" id="A0A9D4Z635"/>
<reference evidence="3" key="1">
    <citation type="submission" date="2021-01" db="EMBL/GenBank/DDBJ databases">
        <title>Adiantum capillus-veneris genome.</title>
        <authorList>
            <person name="Fang Y."/>
            <person name="Liao Q."/>
        </authorList>
    </citation>
    <scope>NUCLEOTIDE SEQUENCE</scope>
    <source>
        <strain evidence="3">H3</strain>
        <tissue evidence="3">Leaf</tissue>
    </source>
</reference>
<feature type="compositionally biased region" description="Polar residues" evidence="1">
    <location>
        <begin position="265"/>
        <end position="278"/>
    </location>
</feature>
<accession>A0A9D4Z635</accession>
<feature type="compositionally biased region" description="Polar residues" evidence="1">
    <location>
        <begin position="685"/>
        <end position="694"/>
    </location>
</feature>